<sequence length="145" mass="16328">MEVLTSDRLRLREWRAEDADFVLDMCSRWEVQRFIGAQPAVLRDRAGALATIARWRSRADDVHAVWAVEERDRAELLGTLLLVALPDSDETEIGWYFHPDAWGHGYAREARRRCWPTPSVRASRPSTRSPTPTTSPPSGSAVGSA</sequence>
<comment type="caution">
    <text evidence="3">The sequence shown here is derived from an EMBL/GenBank/DDBJ whole genome shotgun (WGS) entry which is preliminary data.</text>
</comment>
<protein>
    <recommendedName>
        <fullName evidence="2">N-acetyltransferase domain-containing protein</fullName>
    </recommendedName>
</protein>
<feature type="domain" description="N-acetyltransferase" evidence="2">
    <location>
        <begin position="8"/>
        <end position="113"/>
    </location>
</feature>
<evidence type="ECO:0000313" key="4">
    <source>
        <dbReference type="Proteomes" id="UP000681340"/>
    </source>
</evidence>
<reference evidence="3" key="1">
    <citation type="submission" date="2021-03" db="EMBL/GenBank/DDBJ databases">
        <title>Whole genome shotgun sequence of Actinoplanes auranticolor NBRC 12245.</title>
        <authorList>
            <person name="Komaki H."/>
            <person name="Tamura T."/>
        </authorList>
    </citation>
    <scope>NUCLEOTIDE SEQUENCE</scope>
    <source>
        <strain evidence="3">NBRC 12245</strain>
    </source>
</reference>
<evidence type="ECO:0000256" key="1">
    <source>
        <dbReference type="SAM" id="MobiDB-lite"/>
    </source>
</evidence>
<proteinExistence type="predicted"/>
<dbReference type="Proteomes" id="UP000681340">
    <property type="component" value="Unassembled WGS sequence"/>
</dbReference>
<evidence type="ECO:0000259" key="2">
    <source>
        <dbReference type="Pfam" id="PF13302"/>
    </source>
</evidence>
<keyword evidence="4" id="KW-1185">Reference proteome</keyword>
<feature type="region of interest" description="Disordered" evidence="1">
    <location>
        <begin position="116"/>
        <end position="145"/>
    </location>
</feature>
<organism evidence="3 4">
    <name type="scientific">Actinoplanes auranticolor</name>
    <dbReference type="NCBI Taxonomy" id="47988"/>
    <lineage>
        <taxon>Bacteria</taxon>
        <taxon>Bacillati</taxon>
        <taxon>Actinomycetota</taxon>
        <taxon>Actinomycetes</taxon>
        <taxon>Micromonosporales</taxon>
        <taxon>Micromonosporaceae</taxon>
        <taxon>Actinoplanes</taxon>
    </lineage>
</organism>
<dbReference type="InterPro" id="IPR000182">
    <property type="entry name" value="GNAT_dom"/>
</dbReference>
<dbReference type="GO" id="GO:0016747">
    <property type="term" value="F:acyltransferase activity, transferring groups other than amino-acyl groups"/>
    <property type="evidence" value="ECO:0007669"/>
    <property type="project" value="InterPro"/>
</dbReference>
<evidence type="ECO:0000313" key="3">
    <source>
        <dbReference type="EMBL" id="GIM80256.1"/>
    </source>
</evidence>
<dbReference type="InterPro" id="IPR016181">
    <property type="entry name" value="Acyl_CoA_acyltransferase"/>
</dbReference>
<dbReference type="SUPFAM" id="SSF55729">
    <property type="entry name" value="Acyl-CoA N-acyltransferases (Nat)"/>
    <property type="match status" value="1"/>
</dbReference>
<dbReference type="PANTHER" id="PTHR43792:SF1">
    <property type="entry name" value="N-ACETYLTRANSFERASE DOMAIN-CONTAINING PROTEIN"/>
    <property type="match status" value="1"/>
</dbReference>
<gene>
    <name evidence="3" type="ORF">Aau02nite_89690</name>
</gene>
<dbReference type="PANTHER" id="PTHR43792">
    <property type="entry name" value="GNAT FAMILY, PUTATIVE (AFU_ORTHOLOGUE AFUA_3G00765)-RELATED-RELATED"/>
    <property type="match status" value="1"/>
</dbReference>
<dbReference type="InterPro" id="IPR051531">
    <property type="entry name" value="N-acetyltransferase"/>
</dbReference>
<name>A0A919SZH8_9ACTN</name>
<dbReference type="Gene3D" id="3.40.630.30">
    <property type="match status" value="1"/>
</dbReference>
<dbReference type="EMBL" id="BOQL01000095">
    <property type="protein sequence ID" value="GIM80256.1"/>
    <property type="molecule type" value="Genomic_DNA"/>
</dbReference>
<dbReference type="Pfam" id="PF13302">
    <property type="entry name" value="Acetyltransf_3"/>
    <property type="match status" value="1"/>
</dbReference>
<accession>A0A919SZH8</accession>
<dbReference type="AlphaFoldDB" id="A0A919SZH8"/>